<dbReference type="RefSeq" id="WP_135483948.1">
    <property type="nucleotide sequence ID" value="NZ_SRMF01000006.1"/>
</dbReference>
<evidence type="ECO:0000256" key="3">
    <source>
        <dbReference type="ARBA" id="ARBA00023163"/>
    </source>
</evidence>
<keyword evidence="1" id="KW-0805">Transcription regulation</keyword>
<dbReference type="SUPFAM" id="SSF46689">
    <property type="entry name" value="Homeodomain-like"/>
    <property type="match status" value="2"/>
</dbReference>
<dbReference type="CDD" id="cd06976">
    <property type="entry name" value="cupin_MtlR-like_N"/>
    <property type="match status" value="1"/>
</dbReference>
<dbReference type="InterPro" id="IPR018062">
    <property type="entry name" value="HTH_AraC-typ_CS"/>
</dbReference>
<comment type="caution">
    <text evidence="5">The sequence shown here is derived from an EMBL/GenBank/DDBJ whole genome shotgun (WGS) entry which is preliminary data.</text>
</comment>
<dbReference type="InterPro" id="IPR011051">
    <property type="entry name" value="RmlC_Cupin_sf"/>
</dbReference>
<dbReference type="Gene3D" id="2.60.120.10">
    <property type="entry name" value="Jelly Rolls"/>
    <property type="match status" value="1"/>
</dbReference>
<feature type="domain" description="HTH araC/xylS-type" evidence="4">
    <location>
        <begin position="184"/>
        <end position="282"/>
    </location>
</feature>
<dbReference type="OrthoDB" id="9816011at2"/>
<sequence>MKAQFETVHHSPDTSWRFFLRELDELPFEWHYHPEYELTLTVNSSGERYVGDHIATYQSGDLVLLGPNLPHSWASRRRDDERQPHRVYVLWFRQDLMDRLTGSFPEFANWQSLLWQCRRGLAWSAAVTHGLEPLFRQLPEATPEQRLIVLLDILRRLHQEHAEPLASAAFDSQTRPGTEQRQLSALLDTLHQQFREPLTTEMLARQHFMSVSTLNRFFRRQMNQSPHQYLTQVRLGHACAQLISTDRPVAVIAEASGFGNLSNFNRHFRLHKGMTPRVFRASFQTRKPPPGFSSKLASALADDLTVR</sequence>
<dbReference type="Pfam" id="PF12833">
    <property type="entry name" value="HTH_18"/>
    <property type="match status" value="1"/>
</dbReference>
<dbReference type="SUPFAM" id="SSF51182">
    <property type="entry name" value="RmlC-like cupins"/>
    <property type="match status" value="2"/>
</dbReference>
<dbReference type="SMART" id="SM00342">
    <property type="entry name" value="HTH_ARAC"/>
    <property type="match status" value="1"/>
</dbReference>
<accession>A0A4Z0W6Q8</accession>
<gene>
    <name evidence="5" type="ORF">E4656_14150</name>
</gene>
<dbReference type="InterPro" id="IPR009057">
    <property type="entry name" value="Homeodomain-like_sf"/>
</dbReference>
<dbReference type="Gene3D" id="1.10.10.60">
    <property type="entry name" value="Homeodomain-like"/>
    <property type="match status" value="2"/>
</dbReference>
<dbReference type="PANTHER" id="PTHR43280">
    <property type="entry name" value="ARAC-FAMILY TRANSCRIPTIONAL REGULATOR"/>
    <property type="match status" value="1"/>
</dbReference>
<evidence type="ECO:0000256" key="1">
    <source>
        <dbReference type="ARBA" id="ARBA00023015"/>
    </source>
</evidence>
<evidence type="ECO:0000259" key="4">
    <source>
        <dbReference type="PROSITE" id="PS01124"/>
    </source>
</evidence>
<dbReference type="EMBL" id="SRMF01000006">
    <property type="protein sequence ID" value="TGG92019.1"/>
    <property type="molecule type" value="Genomic_DNA"/>
</dbReference>
<protein>
    <submittedName>
        <fullName evidence="5">AraC family transcriptional regulator</fullName>
    </submittedName>
</protein>
<evidence type="ECO:0000313" key="5">
    <source>
        <dbReference type="EMBL" id="TGG92019.1"/>
    </source>
</evidence>
<reference evidence="5 6" key="1">
    <citation type="submission" date="2019-04" db="EMBL/GenBank/DDBJ databases">
        <title>Natronospirillum operosus gen. nov., sp. nov., a haloalkaliphilic satellite isolated from decaying biomass of laboratory culture of cyanobacterium Geitlerinema sp. and proposal of Natronospirillaceae fam. nov. and Saccharospirillaceae fam. nov.</title>
        <authorList>
            <person name="Kevbrin V."/>
            <person name="Boltyanskaya Y."/>
            <person name="Koziaeva V."/>
            <person name="Grouzdev D.S."/>
            <person name="Park M."/>
            <person name="Cho J."/>
        </authorList>
    </citation>
    <scope>NUCLEOTIDE SEQUENCE [LARGE SCALE GENOMIC DNA]</scope>
    <source>
        <strain evidence="5 6">G-116</strain>
    </source>
</reference>
<name>A0A4Z0W6Q8_9GAMM</name>
<organism evidence="5 6">
    <name type="scientific">Natronospirillum operosum</name>
    <dbReference type="NCBI Taxonomy" id="2759953"/>
    <lineage>
        <taxon>Bacteria</taxon>
        <taxon>Pseudomonadati</taxon>
        <taxon>Pseudomonadota</taxon>
        <taxon>Gammaproteobacteria</taxon>
        <taxon>Oceanospirillales</taxon>
        <taxon>Natronospirillaceae</taxon>
        <taxon>Natronospirillum</taxon>
    </lineage>
</organism>
<proteinExistence type="predicted"/>
<keyword evidence="6" id="KW-1185">Reference proteome</keyword>
<dbReference type="GO" id="GO:0043565">
    <property type="term" value="F:sequence-specific DNA binding"/>
    <property type="evidence" value="ECO:0007669"/>
    <property type="project" value="InterPro"/>
</dbReference>
<dbReference type="GO" id="GO:0003700">
    <property type="term" value="F:DNA-binding transcription factor activity"/>
    <property type="evidence" value="ECO:0007669"/>
    <property type="project" value="InterPro"/>
</dbReference>
<dbReference type="Pfam" id="PF02311">
    <property type="entry name" value="AraC_binding"/>
    <property type="match status" value="1"/>
</dbReference>
<dbReference type="InterPro" id="IPR018060">
    <property type="entry name" value="HTH_AraC"/>
</dbReference>
<dbReference type="PANTHER" id="PTHR43280:SF27">
    <property type="entry name" value="TRANSCRIPTIONAL REGULATOR MTLR"/>
    <property type="match status" value="1"/>
</dbReference>
<dbReference type="PROSITE" id="PS00041">
    <property type="entry name" value="HTH_ARAC_FAMILY_1"/>
    <property type="match status" value="1"/>
</dbReference>
<dbReference type="InterPro" id="IPR014710">
    <property type="entry name" value="RmlC-like_jellyroll"/>
</dbReference>
<dbReference type="Proteomes" id="UP000297475">
    <property type="component" value="Unassembled WGS sequence"/>
</dbReference>
<dbReference type="AlphaFoldDB" id="A0A4Z0W6Q8"/>
<dbReference type="InterPro" id="IPR003313">
    <property type="entry name" value="AraC-bd"/>
</dbReference>
<keyword evidence="2" id="KW-0238">DNA-binding</keyword>
<evidence type="ECO:0000313" key="6">
    <source>
        <dbReference type="Proteomes" id="UP000297475"/>
    </source>
</evidence>
<keyword evidence="3" id="KW-0804">Transcription</keyword>
<evidence type="ECO:0000256" key="2">
    <source>
        <dbReference type="ARBA" id="ARBA00023125"/>
    </source>
</evidence>
<dbReference type="PROSITE" id="PS01124">
    <property type="entry name" value="HTH_ARAC_FAMILY_2"/>
    <property type="match status" value="1"/>
</dbReference>